<dbReference type="AlphaFoldDB" id="A0A4R1NWM2"/>
<gene>
    <name evidence="2" type="ORF">BXY66_1593</name>
</gene>
<dbReference type="EMBL" id="SMGR01000001">
    <property type="protein sequence ID" value="TCL09542.1"/>
    <property type="molecule type" value="Genomic_DNA"/>
</dbReference>
<name>A0A4R1NWM2_9RHOB</name>
<evidence type="ECO:0000313" key="3">
    <source>
        <dbReference type="Proteomes" id="UP000295673"/>
    </source>
</evidence>
<dbReference type="RefSeq" id="WP_165929122.1">
    <property type="nucleotide sequence ID" value="NZ_SMGR01000001.1"/>
</dbReference>
<feature type="region of interest" description="Disordered" evidence="1">
    <location>
        <begin position="1"/>
        <end position="22"/>
    </location>
</feature>
<sequence>MHHSTSGRSTDSPTRRGTDRIDLPLLPRLTAETMTQPSELKYLFNDLPLWCSIDHVCMAVNRAVPRTEGLVKIDMRHGLGQNVQRKRLGRNLYYDRADLIHYIEALLDSMEPVDGLDPEMAALAKKASDALAERGAA</sequence>
<evidence type="ECO:0000256" key="1">
    <source>
        <dbReference type="SAM" id="MobiDB-lite"/>
    </source>
</evidence>
<feature type="compositionally biased region" description="Basic and acidic residues" evidence="1">
    <location>
        <begin position="13"/>
        <end position="22"/>
    </location>
</feature>
<dbReference type="Proteomes" id="UP000295673">
    <property type="component" value="Unassembled WGS sequence"/>
</dbReference>
<feature type="compositionally biased region" description="Polar residues" evidence="1">
    <location>
        <begin position="1"/>
        <end position="12"/>
    </location>
</feature>
<reference evidence="2 3" key="1">
    <citation type="submission" date="2019-03" db="EMBL/GenBank/DDBJ databases">
        <title>Genomic Encyclopedia of Archaeal and Bacterial Type Strains, Phase II (KMG-II): from individual species to whole genera.</title>
        <authorList>
            <person name="Goeker M."/>
        </authorList>
    </citation>
    <scope>NUCLEOTIDE SEQUENCE [LARGE SCALE GENOMIC DNA]</scope>
    <source>
        <strain evidence="2 3">DSM 26433</strain>
    </source>
</reference>
<comment type="caution">
    <text evidence="2">The sequence shown here is derived from an EMBL/GenBank/DDBJ whole genome shotgun (WGS) entry which is preliminary data.</text>
</comment>
<organism evidence="2 3">
    <name type="scientific">Shimia isoporae</name>
    <dbReference type="NCBI Taxonomy" id="647720"/>
    <lineage>
        <taxon>Bacteria</taxon>
        <taxon>Pseudomonadati</taxon>
        <taxon>Pseudomonadota</taxon>
        <taxon>Alphaproteobacteria</taxon>
        <taxon>Rhodobacterales</taxon>
        <taxon>Roseobacteraceae</taxon>
    </lineage>
</organism>
<keyword evidence="3" id="KW-1185">Reference proteome</keyword>
<protein>
    <submittedName>
        <fullName evidence="2">Uncharacterized protein</fullName>
    </submittedName>
</protein>
<accession>A0A4R1NWM2</accession>
<proteinExistence type="predicted"/>
<evidence type="ECO:0000313" key="2">
    <source>
        <dbReference type="EMBL" id="TCL09542.1"/>
    </source>
</evidence>